<dbReference type="AlphaFoldDB" id="A0A913XJG0"/>
<dbReference type="Proteomes" id="UP000887567">
    <property type="component" value="Unplaced"/>
</dbReference>
<dbReference type="InterPro" id="IPR020459">
    <property type="entry name" value="AMP-binding"/>
</dbReference>
<dbReference type="InterPro" id="IPR000873">
    <property type="entry name" value="AMP-dep_synth/lig_dom"/>
</dbReference>
<name>A0A913XJG0_EXADI</name>
<dbReference type="GO" id="GO:0006085">
    <property type="term" value="P:acetyl-CoA biosynthetic process"/>
    <property type="evidence" value="ECO:0007669"/>
    <property type="project" value="TreeGrafter"/>
</dbReference>
<dbReference type="EnsemblMetazoa" id="XM_021049698.1">
    <property type="protein sequence ID" value="XP_020905357.1"/>
    <property type="gene ID" value="LOC110243574"/>
</dbReference>
<dbReference type="PRINTS" id="PR00154">
    <property type="entry name" value="AMPBINDING"/>
</dbReference>
<dbReference type="Pfam" id="PF00501">
    <property type="entry name" value="AMP-binding"/>
    <property type="match status" value="1"/>
</dbReference>
<dbReference type="GO" id="GO:0005524">
    <property type="term" value="F:ATP binding"/>
    <property type="evidence" value="ECO:0007669"/>
    <property type="project" value="UniProtKB-KW"/>
</dbReference>
<accession>A0A913XJG0</accession>
<feature type="domain" description="Acetyl-coenzyme A synthetase N-terminal" evidence="7">
    <location>
        <begin position="20"/>
        <end position="75"/>
    </location>
</feature>
<protein>
    <recommendedName>
        <fullName evidence="2">acetate--CoA ligase</fullName>
        <ecNumber evidence="2">6.2.1.1</ecNumber>
    </recommendedName>
</protein>
<evidence type="ECO:0000259" key="6">
    <source>
        <dbReference type="Pfam" id="PF00501"/>
    </source>
</evidence>
<dbReference type="InterPro" id="IPR020845">
    <property type="entry name" value="AMP-binding_CS"/>
</dbReference>
<proteinExistence type="inferred from homology"/>
<dbReference type="InterPro" id="IPR032387">
    <property type="entry name" value="ACAS_N"/>
</dbReference>
<dbReference type="Pfam" id="PF16177">
    <property type="entry name" value="ACAS_N"/>
    <property type="match status" value="1"/>
</dbReference>
<evidence type="ECO:0000256" key="4">
    <source>
        <dbReference type="ARBA" id="ARBA00022741"/>
    </source>
</evidence>
<dbReference type="KEGG" id="epa:110243574"/>
<organism evidence="8 9">
    <name type="scientific">Exaiptasia diaphana</name>
    <name type="common">Tropical sea anemone</name>
    <name type="synonym">Aiptasia pulchella</name>
    <dbReference type="NCBI Taxonomy" id="2652724"/>
    <lineage>
        <taxon>Eukaryota</taxon>
        <taxon>Metazoa</taxon>
        <taxon>Cnidaria</taxon>
        <taxon>Anthozoa</taxon>
        <taxon>Hexacorallia</taxon>
        <taxon>Actiniaria</taxon>
        <taxon>Aiptasiidae</taxon>
        <taxon>Exaiptasia</taxon>
    </lineage>
</organism>
<dbReference type="PANTHER" id="PTHR24095:SF14">
    <property type="entry name" value="ACETYL-COENZYME A SYNTHETASE 1"/>
    <property type="match status" value="1"/>
</dbReference>
<comment type="similarity">
    <text evidence="1">Belongs to the ATP-dependent AMP-binding enzyme family.</text>
</comment>
<reference evidence="8" key="1">
    <citation type="submission" date="2022-11" db="UniProtKB">
        <authorList>
            <consortium name="EnsemblMetazoa"/>
        </authorList>
    </citation>
    <scope>IDENTIFICATION</scope>
</reference>
<dbReference type="OMA" id="WHEDVAN"/>
<dbReference type="RefSeq" id="XP_020905357.1">
    <property type="nucleotide sequence ID" value="XM_021049698.1"/>
</dbReference>
<keyword evidence="4" id="KW-0547">Nucleotide-binding</keyword>
<keyword evidence="9" id="KW-1185">Reference proteome</keyword>
<evidence type="ECO:0000313" key="8">
    <source>
        <dbReference type="EnsemblMetazoa" id="XP_020905357.1"/>
    </source>
</evidence>
<evidence type="ECO:0000256" key="3">
    <source>
        <dbReference type="ARBA" id="ARBA00022598"/>
    </source>
</evidence>
<dbReference type="GO" id="GO:0003987">
    <property type="term" value="F:acetate-CoA ligase activity"/>
    <property type="evidence" value="ECO:0007669"/>
    <property type="project" value="UniProtKB-EC"/>
</dbReference>
<dbReference type="PANTHER" id="PTHR24095">
    <property type="entry name" value="ACETYL-COENZYME A SYNTHETASE"/>
    <property type="match status" value="1"/>
</dbReference>
<sequence length="405" mass="45350">MIPVKDAVAKDAKVSSLDQYREMYERSLQDPEGFWLEQAERLAWFQPPSSAGTWDYHEVDFSWYRDGKLNVCFNCVDRHAASQPDKTAIIWAADEPGAYEHISYRQLERRVGRMANVLKAHGVGKGDRVCIYLPMIPDLAYTMLACARIGAMHSIVFAGFSADSLRDRILDADCKIVVTANEGLRGGRTIPLKQTVDEAVSGLSSVTSVLVSRRTDTEVAMSQGRDHWLDAELAKQRATCPAEWMDSEDPLFILYTSGSTGKPKGVMHTTAGYLVYTSLTHEYVFDLKPDSVYACVADIGWITGHSYIIYGPLANGATTVMFESTPMYPDAGRYWQLVDDLKVDIFYTAPTAIRAIAREGDDWVTKYDRSSLRVLGTVGEPINPEVWQWYHDLVGDGRCPVVDTW</sequence>
<dbReference type="InterPro" id="IPR042099">
    <property type="entry name" value="ANL_N_sf"/>
</dbReference>
<evidence type="ECO:0000313" key="9">
    <source>
        <dbReference type="Proteomes" id="UP000887567"/>
    </source>
</evidence>
<feature type="domain" description="AMP-dependent synthetase/ligase" evidence="6">
    <location>
        <begin position="77"/>
        <end position="405"/>
    </location>
</feature>
<dbReference type="OrthoDB" id="1706066at2759"/>
<keyword evidence="5" id="KW-0067">ATP-binding</keyword>
<dbReference type="FunFam" id="3.40.50.12780:FF:000001">
    <property type="entry name" value="Acetyl-coenzyme A synthetase"/>
    <property type="match status" value="1"/>
</dbReference>
<dbReference type="SUPFAM" id="SSF56801">
    <property type="entry name" value="Acetyl-CoA synthetase-like"/>
    <property type="match status" value="1"/>
</dbReference>
<evidence type="ECO:0000256" key="2">
    <source>
        <dbReference type="ARBA" id="ARBA00013275"/>
    </source>
</evidence>
<evidence type="ECO:0000256" key="1">
    <source>
        <dbReference type="ARBA" id="ARBA00006432"/>
    </source>
</evidence>
<dbReference type="EC" id="6.2.1.1" evidence="2"/>
<dbReference type="GeneID" id="110243574"/>
<keyword evidence="3" id="KW-0436">Ligase</keyword>
<evidence type="ECO:0000259" key="7">
    <source>
        <dbReference type="Pfam" id="PF16177"/>
    </source>
</evidence>
<evidence type="ECO:0000256" key="5">
    <source>
        <dbReference type="ARBA" id="ARBA00022840"/>
    </source>
</evidence>
<dbReference type="Gene3D" id="3.40.50.12780">
    <property type="entry name" value="N-terminal domain of ligase-like"/>
    <property type="match status" value="1"/>
</dbReference>
<dbReference type="PROSITE" id="PS00455">
    <property type="entry name" value="AMP_BINDING"/>
    <property type="match status" value="1"/>
</dbReference>